<evidence type="ECO:0000313" key="3">
    <source>
        <dbReference type="Proteomes" id="UP000266723"/>
    </source>
</evidence>
<reference evidence="2 3" key="1">
    <citation type="journal article" date="2020" name="BMC Genomics">
        <title>Intraspecific diversification of the crop wild relative Brassica cretica Lam. using demographic model selection.</title>
        <authorList>
            <person name="Kioukis A."/>
            <person name="Michalopoulou V.A."/>
            <person name="Briers L."/>
            <person name="Pirintsos S."/>
            <person name="Studholme D.J."/>
            <person name="Pavlidis P."/>
            <person name="Sarris P.F."/>
        </authorList>
    </citation>
    <scope>NUCLEOTIDE SEQUENCE [LARGE SCALE GENOMIC DNA]</scope>
    <source>
        <strain evidence="3">cv. PFS-1207/04</strain>
    </source>
</reference>
<name>A0ABQ7EVX9_BRACR</name>
<feature type="compositionally biased region" description="Basic residues" evidence="1">
    <location>
        <begin position="1"/>
        <end position="12"/>
    </location>
</feature>
<accession>A0ABQ7EVX9</accession>
<evidence type="ECO:0000313" key="2">
    <source>
        <dbReference type="EMBL" id="KAF3607571.1"/>
    </source>
</evidence>
<dbReference type="EMBL" id="QGKV02000297">
    <property type="protein sequence ID" value="KAF3607571.1"/>
    <property type="molecule type" value="Genomic_DNA"/>
</dbReference>
<keyword evidence="3" id="KW-1185">Reference proteome</keyword>
<dbReference type="Proteomes" id="UP000266723">
    <property type="component" value="Unassembled WGS sequence"/>
</dbReference>
<comment type="caution">
    <text evidence="2">The sequence shown here is derived from an EMBL/GenBank/DDBJ whole genome shotgun (WGS) entry which is preliminary data.</text>
</comment>
<proteinExistence type="predicted"/>
<sequence length="165" mass="19048">MVTRKLPARKMRGKEVSAQGGVAEKDRNRISKRTGMANRNKETKSKTLEEGSVWLRSLLFRIAIGNHHKSSSSMEEEKAREDVFGDIEESLRQRLYIKLRGAREVSDVRYFSPDAKVMSKVMSNCCIDMETTANQRITTTSHLQLEFGNFWRRPSPERSLERKIV</sequence>
<organism evidence="2 3">
    <name type="scientific">Brassica cretica</name>
    <name type="common">Mustard</name>
    <dbReference type="NCBI Taxonomy" id="69181"/>
    <lineage>
        <taxon>Eukaryota</taxon>
        <taxon>Viridiplantae</taxon>
        <taxon>Streptophyta</taxon>
        <taxon>Embryophyta</taxon>
        <taxon>Tracheophyta</taxon>
        <taxon>Spermatophyta</taxon>
        <taxon>Magnoliopsida</taxon>
        <taxon>eudicotyledons</taxon>
        <taxon>Gunneridae</taxon>
        <taxon>Pentapetalae</taxon>
        <taxon>rosids</taxon>
        <taxon>malvids</taxon>
        <taxon>Brassicales</taxon>
        <taxon>Brassicaceae</taxon>
        <taxon>Brassiceae</taxon>
        <taxon>Brassica</taxon>
    </lineage>
</organism>
<gene>
    <name evidence="2" type="ORF">DY000_02048523</name>
</gene>
<evidence type="ECO:0000256" key="1">
    <source>
        <dbReference type="SAM" id="MobiDB-lite"/>
    </source>
</evidence>
<feature type="region of interest" description="Disordered" evidence="1">
    <location>
        <begin position="1"/>
        <end position="45"/>
    </location>
</feature>
<protein>
    <submittedName>
        <fullName evidence="2">Uncharacterized protein</fullName>
    </submittedName>
</protein>